<dbReference type="RefSeq" id="WP_159363145.1">
    <property type="nucleotide sequence ID" value="NZ_CP047394.1"/>
</dbReference>
<evidence type="ECO:0000313" key="1">
    <source>
        <dbReference type="EMBL" id="QHE63556.1"/>
    </source>
</evidence>
<protein>
    <submittedName>
        <fullName evidence="1">Uncharacterized protein</fullName>
    </submittedName>
</protein>
<dbReference type="KEGG" id="bvq:FHE72_23095"/>
<gene>
    <name evidence="1" type="ORF">FHE72_23095</name>
</gene>
<dbReference type="AlphaFoldDB" id="A0A6I6UWW4"/>
<dbReference type="EMBL" id="CP047394">
    <property type="protein sequence ID" value="QHE63556.1"/>
    <property type="molecule type" value="Genomic_DNA"/>
</dbReference>
<accession>A0A6I6UWW4</accession>
<dbReference type="Proteomes" id="UP000465062">
    <property type="component" value="Chromosome"/>
</dbReference>
<reference evidence="1 2" key="1">
    <citation type="submission" date="2019-06" db="EMBL/GenBank/DDBJ databases">
        <title>An operon consisting of a P-type ATPase gene and a transcriptional regular gene given the different cadmium resistance in Bacillus vietamensis 151-6 and Bacillus marisflavi 151-25.</title>
        <authorList>
            <person name="Yu X."/>
        </authorList>
    </citation>
    <scope>NUCLEOTIDE SEQUENCE [LARGE SCALE GENOMIC DNA]</scope>
    <source>
        <strain evidence="1 2">151-6</strain>
    </source>
</reference>
<name>A0A6I6UWW4_9BACI</name>
<evidence type="ECO:0000313" key="2">
    <source>
        <dbReference type="Proteomes" id="UP000465062"/>
    </source>
</evidence>
<organism evidence="1 2">
    <name type="scientific">Rossellomorea vietnamensis</name>
    <dbReference type="NCBI Taxonomy" id="218284"/>
    <lineage>
        <taxon>Bacteria</taxon>
        <taxon>Bacillati</taxon>
        <taxon>Bacillota</taxon>
        <taxon>Bacilli</taxon>
        <taxon>Bacillales</taxon>
        <taxon>Bacillaceae</taxon>
        <taxon>Rossellomorea</taxon>
    </lineage>
</organism>
<proteinExistence type="predicted"/>
<sequence length="310" mass="35859">MVKKISILIVIFFLSGCTSLEEKVSTFTEEEMEEVYGEKVKMTSIEESTPIGATIIVVLTKIFTDVYDLTFQSEDDPNFTFGGEISGDLENFEEDYVQSKHEYLLERDKEYEEYQNVFKENGIEGVQFRSMIHKGKPYITVSGYYKGGETDPEKLVHTLGKISESLVKVPVETSLDLEMKYNRISTDYYSKEESAEFEQIVEQQFMLVNHHEMVDGGVLDQELEKLGMSADSRLNWDEQSEYFITTLFISQDITLFTKPYSSNEDILKAFDVFRKYGMDESVVNIINLDGTCKVKEVKETEDLSRCYRER</sequence>
<dbReference type="PROSITE" id="PS51257">
    <property type="entry name" value="PROKAR_LIPOPROTEIN"/>
    <property type="match status" value="1"/>
</dbReference>